<proteinExistence type="predicted"/>
<dbReference type="EMBL" id="JACXAA010000007">
    <property type="protein sequence ID" value="MBD2754947.1"/>
    <property type="molecule type" value="Genomic_DNA"/>
</dbReference>
<organism evidence="1 2">
    <name type="scientific">Spirosoma validum</name>
    <dbReference type="NCBI Taxonomy" id="2771355"/>
    <lineage>
        <taxon>Bacteria</taxon>
        <taxon>Pseudomonadati</taxon>
        <taxon>Bacteroidota</taxon>
        <taxon>Cytophagia</taxon>
        <taxon>Cytophagales</taxon>
        <taxon>Cytophagaceae</taxon>
        <taxon>Spirosoma</taxon>
    </lineage>
</organism>
<keyword evidence="1" id="KW-0675">Receptor</keyword>
<protein>
    <submittedName>
        <fullName evidence="1">Toll/interleukin-1 receptor domain-containing protein</fullName>
    </submittedName>
</protein>
<sequence>MASYNFYDNEDRPLWNRFASIVESTEEDETFFRSLSLWQETFSPDRPVPSEFAMADLLNNLKTLPSMSPRRSCPVHRLFVSHRRVDKNYALRIANMAYSNGFDFWLDVLNPPLTRVTASTRLSPVQKVLLTAFIIEMGLVNSTHVLAVMTQNTKGGEWVPYEYGRVRQIGNTACWQHPGHSLAKCIP</sequence>
<name>A0A927B4A8_9BACT</name>
<accession>A0A927B4A8</accession>
<reference evidence="1" key="1">
    <citation type="submission" date="2020-09" db="EMBL/GenBank/DDBJ databases">
        <authorList>
            <person name="Kim M.K."/>
        </authorList>
    </citation>
    <scope>NUCLEOTIDE SEQUENCE</scope>
    <source>
        <strain evidence="1">BT704</strain>
    </source>
</reference>
<keyword evidence="2" id="KW-1185">Reference proteome</keyword>
<evidence type="ECO:0000313" key="2">
    <source>
        <dbReference type="Proteomes" id="UP000653797"/>
    </source>
</evidence>
<dbReference type="Proteomes" id="UP000653797">
    <property type="component" value="Unassembled WGS sequence"/>
</dbReference>
<dbReference type="RefSeq" id="WP_191040578.1">
    <property type="nucleotide sequence ID" value="NZ_JACXAA010000007.1"/>
</dbReference>
<gene>
    <name evidence="1" type="ORF">IC230_18740</name>
</gene>
<evidence type="ECO:0000313" key="1">
    <source>
        <dbReference type="EMBL" id="MBD2754947.1"/>
    </source>
</evidence>
<dbReference type="AlphaFoldDB" id="A0A927B4A8"/>
<comment type="caution">
    <text evidence="1">The sequence shown here is derived from an EMBL/GenBank/DDBJ whole genome shotgun (WGS) entry which is preliminary data.</text>
</comment>